<dbReference type="InterPro" id="IPR028244">
    <property type="entry name" value="T6SS_Rhs_Vgr_dom"/>
</dbReference>
<feature type="domain" description="Putative type VI secretion system Rhs element associated Vgr" evidence="6">
    <location>
        <begin position="477"/>
        <end position="583"/>
    </location>
</feature>
<dbReference type="Gene3D" id="2.40.50.230">
    <property type="entry name" value="Gp5 N-terminal domain"/>
    <property type="match status" value="1"/>
</dbReference>
<dbReference type="InterPro" id="IPR017847">
    <property type="entry name" value="T6SS_RhsGE_Vgr_subset"/>
</dbReference>
<protein>
    <submittedName>
        <fullName evidence="7">Type VI secretion system tip protein TssI/VgrG</fullName>
    </submittedName>
</protein>
<organism evidence="7 8">
    <name type="scientific">Pseudomonas entomophila</name>
    <dbReference type="NCBI Taxonomy" id="312306"/>
    <lineage>
        <taxon>Bacteria</taxon>
        <taxon>Pseudomonadati</taxon>
        <taxon>Pseudomonadota</taxon>
        <taxon>Gammaproteobacteria</taxon>
        <taxon>Pseudomonadales</taxon>
        <taxon>Pseudomonadaceae</taxon>
        <taxon>Pseudomonas</taxon>
    </lineage>
</organism>
<accession>A0ABY9QMY3</accession>
<dbReference type="SUPFAM" id="SSF69349">
    <property type="entry name" value="Phage fibre proteins"/>
    <property type="match status" value="1"/>
</dbReference>
<dbReference type="GeneID" id="32808466"/>
<comment type="subcellular location">
    <subcellularLocation>
        <location evidence="1">Secreted</location>
    </subcellularLocation>
</comment>
<dbReference type="SUPFAM" id="SSF69255">
    <property type="entry name" value="gp5 N-terminal domain-like"/>
    <property type="match status" value="1"/>
</dbReference>
<feature type="domain" description="Gp5/Type VI secretion system Vgr protein OB-fold" evidence="4">
    <location>
        <begin position="389"/>
        <end position="455"/>
    </location>
</feature>
<evidence type="ECO:0000259" key="4">
    <source>
        <dbReference type="Pfam" id="PF04717"/>
    </source>
</evidence>
<dbReference type="InterPro" id="IPR006531">
    <property type="entry name" value="Gp5/Vgr_OB"/>
</dbReference>
<dbReference type="NCBIfam" id="TIGR01646">
    <property type="entry name" value="vgr_GE"/>
    <property type="match status" value="1"/>
</dbReference>
<evidence type="ECO:0000256" key="1">
    <source>
        <dbReference type="ARBA" id="ARBA00004613"/>
    </source>
</evidence>
<dbReference type="InterPro" id="IPR050708">
    <property type="entry name" value="T6SS_VgrG/RHS"/>
</dbReference>
<dbReference type="EMBL" id="CP132921">
    <property type="protein sequence ID" value="WMW05393.1"/>
    <property type="molecule type" value="Genomic_DNA"/>
</dbReference>
<dbReference type="Pfam" id="PF04717">
    <property type="entry name" value="Phage_base_V"/>
    <property type="match status" value="1"/>
</dbReference>
<feature type="domain" description="DUF2345" evidence="5">
    <location>
        <begin position="617"/>
        <end position="763"/>
    </location>
</feature>
<comment type="similarity">
    <text evidence="2">Belongs to the VgrG protein family.</text>
</comment>
<dbReference type="InterPro" id="IPR018769">
    <property type="entry name" value="VgrG2_DUF2345"/>
</dbReference>
<evidence type="ECO:0000313" key="7">
    <source>
        <dbReference type="EMBL" id="WMW05393.1"/>
    </source>
</evidence>
<dbReference type="Pfam" id="PF13296">
    <property type="entry name" value="T6SS_Vgr"/>
    <property type="match status" value="1"/>
</dbReference>
<dbReference type="Gene3D" id="3.55.50.10">
    <property type="entry name" value="Baseplate protein-like domains"/>
    <property type="match status" value="1"/>
</dbReference>
<dbReference type="PANTHER" id="PTHR32305:SF15">
    <property type="entry name" value="PROTEIN RHSA-RELATED"/>
    <property type="match status" value="1"/>
</dbReference>
<dbReference type="Pfam" id="PF10106">
    <property type="entry name" value="DUF2345"/>
    <property type="match status" value="1"/>
</dbReference>
<dbReference type="Pfam" id="PF05954">
    <property type="entry name" value="Phage_GPD"/>
    <property type="match status" value="1"/>
</dbReference>
<evidence type="ECO:0000259" key="5">
    <source>
        <dbReference type="Pfam" id="PF10106"/>
    </source>
</evidence>
<name>A0ABY9QMY3_9PSED</name>
<dbReference type="PANTHER" id="PTHR32305">
    <property type="match status" value="1"/>
</dbReference>
<evidence type="ECO:0000313" key="8">
    <source>
        <dbReference type="Proteomes" id="UP001183127"/>
    </source>
</evidence>
<evidence type="ECO:0000259" key="6">
    <source>
        <dbReference type="Pfam" id="PF13296"/>
    </source>
</evidence>
<proteinExistence type="inferred from homology"/>
<dbReference type="InterPro" id="IPR037026">
    <property type="entry name" value="Vgr_OB-fold_dom_sf"/>
</dbReference>
<keyword evidence="8" id="KW-1185">Reference proteome</keyword>
<reference evidence="7 8" key="1">
    <citation type="submission" date="2023-08" db="EMBL/GenBank/DDBJ databases">
        <title>Complete Genome Sequence of Pseudomonas entomophila TVIN A01.</title>
        <authorList>
            <person name="Shelke T."/>
            <person name="Mahar N.S."/>
            <person name="Gupta I."/>
            <person name="Gupta V."/>
        </authorList>
    </citation>
    <scope>NUCLEOTIDE SEQUENCE [LARGE SCALE GENOMIC DNA]</scope>
    <source>
        <strain evidence="7 8">TVIN-A01</strain>
    </source>
</reference>
<evidence type="ECO:0000256" key="3">
    <source>
        <dbReference type="ARBA" id="ARBA00022525"/>
    </source>
</evidence>
<gene>
    <name evidence="7" type="primary">tssI</name>
    <name evidence="7" type="ORF">RAH46_24205</name>
</gene>
<dbReference type="Gene3D" id="4.10.220.110">
    <property type="match status" value="1"/>
</dbReference>
<dbReference type="SUPFAM" id="SSF69279">
    <property type="entry name" value="Phage tail proteins"/>
    <property type="match status" value="2"/>
</dbReference>
<dbReference type="InterPro" id="IPR006533">
    <property type="entry name" value="T6SS_Vgr_RhsGE"/>
</dbReference>
<dbReference type="Gene3D" id="2.30.110.50">
    <property type="match status" value="1"/>
</dbReference>
<dbReference type="RefSeq" id="WP_011532201.1">
    <property type="nucleotide sequence ID" value="NZ_CP132921.1"/>
</dbReference>
<keyword evidence="3" id="KW-0964">Secreted</keyword>
<dbReference type="Proteomes" id="UP001183127">
    <property type="component" value="Chromosome"/>
</dbReference>
<dbReference type="NCBIfam" id="TIGR03361">
    <property type="entry name" value="VI_Rhs_Vgr"/>
    <property type="match status" value="1"/>
</dbReference>
<evidence type="ECO:0000256" key="2">
    <source>
        <dbReference type="ARBA" id="ARBA00005558"/>
    </source>
</evidence>
<sequence length="1006" mass="108540">MFAAADQTHFSLHIDGLEHDFQVLAFDGSEAISQVYAIDLELVSEHPSRDLESLLHKPAFLQLGDDGRGLHGLIYRAAQGEAGKRLTRYQVTLRPQLAYLAHRINQRMFQQLSVPKIIAQVLEEHGILANAYQFQLGAVYPEREYCVQYDESNLQFVQRLCEEEGIHYHFRHSAEGHQLVFGDDQTVFRKLAPVAYQQDAGLVADTPMIKRFGLRVETRTSSVTRRDYDFKKPLIQLEGESVSHAEPELEDYDYPGRFLDRARGKHLATRALERHRSDYRLAEGRSDQPLLASGHFLTLSAHPNAAWNDLWLLTDVHHQGRQPQVLEEAITSDVDAKYDGFQQGYRNFFSATPWDATYRPPLEHPKPRILGTQRAVVSGPAGEEIYCDEYGRIKVQFFWDREGRSDDKSSVWMRVASGWAGQGIASLQLPRVGMEVLVSFLEGDPDQPLVTGCLYHGVNMPHYKLPDLKTLATIKSKEYKGSRNNELRIDDTTSEISIALRSDHGASALNLGYLTHPRPSGGAPRGEGFELRTDRHGAVRAAGGLLITTEPRANEAKHHKDLPETAERLATASEQQDSLAELAKQMQAQEPGDQDAVAKRLHEQHQGILGSGPVNQSANEFPEFAQPHLVLSSPAGIALTTPGPNHITTGEHLALSSTGHTSLSVGKRLLASASQGMRLFVQSLGWKLVSASGDIDIRALKDNINLLAKLDITANADRIVLTAKTELVIQGGGSATTYNAGGITHVTSANYTAHAAQFAHIGAASKAGTFPEPPKPGKGDLELLYQYANSKGVKTGDYDVTDALGKSIKGSLDSKGFNQAAGAAVGPLWVDFGLDPADTWADGSHFGASAWPAQAGLGEPSAAQMAEVGEVLSSAKGEGGLLAKGMSAMQQGMDKGKGLMQNAMAQGKSMAQGLMGPGGNGLLEQGKALAGTGMQLAKSGQAALQKAQQVKAAVGGDTGAMAQLASNVVPGAAPTLKAASALKQLPSLPKLSAPVNPAKLNHEVLA</sequence>